<keyword evidence="2" id="KW-0539">Nucleus</keyword>
<gene>
    <name evidence="6" type="ORF">CNMCM6106_009640</name>
</gene>
<feature type="domain" description="Secreted protein CSS2 C-terminal" evidence="5">
    <location>
        <begin position="252"/>
        <end position="327"/>
    </location>
</feature>
<dbReference type="InterPro" id="IPR046624">
    <property type="entry name" value="CSS2_C"/>
</dbReference>
<comment type="caution">
    <text evidence="6">The sequence shown here is derived from an EMBL/GenBank/DDBJ whole genome shotgun (WGS) entry which is preliminary data.</text>
</comment>
<dbReference type="Pfam" id="PF11951">
    <property type="entry name" value="Fungal_trans_2"/>
    <property type="match status" value="1"/>
</dbReference>
<name>A0A8H6UIR4_9EURO</name>
<feature type="region of interest" description="Disordered" evidence="3">
    <location>
        <begin position="440"/>
        <end position="510"/>
    </location>
</feature>
<organism evidence="6 7">
    <name type="scientific">Aspergillus hiratsukae</name>
    <dbReference type="NCBI Taxonomy" id="1194566"/>
    <lineage>
        <taxon>Eukaryota</taxon>
        <taxon>Fungi</taxon>
        <taxon>Dikarya</taxon>
        <taxon>Ascomycota</taxon>
        <taxon>Pezizomycotina</taxon>
        <taxon>Eurotiomycetes</taxon>
        <taxon>Eurotiomycetidae</taxon>
        <taxon>Eurotiales</taxon>
        <taxon>Aspergillaceae</taxon>
        <taxon>Aspergillus</taxon>
        <taxon>Aspergillus subgen. Fumigati</taxon>
    </lineage>
</organism>
<dbReference type="PANTHER" id="PTHR37534">
    <property type="entry name" value="TRANSCRIPTIONAL ACTIVATOR PROTEIN UGA3"/>
    <property type="match status" value="1"/>
</dbReference>
<accession>A0A8H6UIR4</accession>
<proteinExistence type="predicted"/>
<dbReference type="Pfam" id="PF20521">
    <property type="entry name" value="DUF6736"/>
    <property type="match status" value="1"/>
</dbReference>
<dbReference type="GO" id="GO:0005634">
    <property type="term" value="C:nucleus"/>
    <property type="evidence" value="ECO:0007669"/>
    <property type="project" value="UniProtKB-SubCell"/>
</dbReference>
<feature type="signal peptide" evidence="4">
    <location>
        <begin position="1"/>
        <end position="25"/>
    </location>
</feature>
<reference evidence="6" key="1">
    <citation type="submission" date="2020-06" db="EMBL/GenBank/DDBJ databases">
        <title>Draft genome sequences of strains closely related to Aspergillus parafelis and Aspergillus hiratsukae.</title>
        <authorList>
            <person name="Dos Santos R.A.C."/>
            <person name="Rivero-Menendez O."/>
            <person name="Steenwyk J.L."/>
            <person name="Mead M.E."/>
            <person name="Goldman G.H."/>
            <person name="Alastruey-Izquierdo A."/>
            <person name="Rokas A."/>
        </authorList>
    </citation>
    <scope>NUCLEOTIDE SEQUENCE</scope>
    <source>
        <strain evidence="6">CNM-CM6106</strain>
    </source>
</reference>
<keyword evidence="4" id="KW-0732">Signal</keyword>
<evidence type="ECO:0000313" key="7">
    <source>
        <dbReference type="Proteomes" id="UP000662466"/>
    </source>
</evidence>
<evidence type="ECO:0000256" key="4">
    <source>
        <dbReference type="SAM" id="SignalP"/>
    </source>
</evidence>
<protein>
    <recommendedName>
        <fullName evidence="5">Secreted protein CSS2 C-terminal domain-containing protein</fullName>
    </recommendedName>
</protein>
<evidence type="ECO:0000259" key="5">
    <source>
        <dbReference type="Pfam" id="PF20521"/>
    </source>
</evidence>
<evidence type="ECO:0000256" key="2">
    <source>
        <dbReference type="ARBA" id="ARBA00023242"/>
    </source>
</evidence>
<evidence type="ECO:0000256" key="1">
    <source>
        <dbReference type="ARBA" id="ARBA00004123"/>
    </source>
</evidence>
<evidence type="ECO:0000256" key="3">
    <source>
        <dbReference type="SAM" id="MobiDB-lite"/>
    </source>
</evidence>
<dbReference type="EMBL" id="JACBAF010002312">
    <property type="protein sequence ID" value="KAF7156373.1"/>
    <property type="molecule type" value="Genomic_DNA"/>
</dbReference>
<dbReference type="Proteomes" id="UP000662466">
    <property type="component" value="Unassembled WGS sequence"/>
</dbReference>
<dbReference type="PANTHER" id="PTHR37534:SF2">
    <property type="entry name" value="N-ACETYLTRANSFERASE DOMAIN-CONTAINING PROTEIN"/>
    <property type="match status" value="1"/>
</dbReference>
<dbReference type="AlphaFoldDB" id="A0A8H6UIR4"/>
<dbReference type="GO" id="GO:0000976">
    <property type="term" value="F:transcription cis-regulatory region binding"/>
    <property type="evidence" value="ECO:0007669"/>
    <property type="project" value="TreeGrafter"/>
</dbReference>
<feature type="chain" id="PRO_5034758990" description="Secreted protein CSS2 C-terminal domain-containing protein" evidence="4">
    <location>
        <begin position="26"/>
        <end position="752"/>
    </location>
</feature>
<feature type="compositionally biased region" description="Low complexity" evidence="3">
    <location>
        <begin position="440"/>
        <end position="462"/>
    </location>
</feature>
<evidence type="ECO:0000313" key="6">
    <source>
        <dbReference type="EMBL" id="KAF7156373.1"/>
    </source>
</evidence>
<dbReference type="GO" id="GO:0003700">
    <property type="term" value="F:DNA-binding transcription factor activity"/>
    <property type="evidence" value="ECO:0007669"/>
    <property type="project" value="TreeGrafter"/>
</dbReference>
<sequence length="752" mass="83996">MVPILARKNALLLSAILAFAAASLSSSSGSAPLKDLSDVYHLESVRRLLALMKRPDEFRTGETLAAICLLRSYEIISQNVTCQNHLQGSYSLLASHPLELESGLLSAGFWNYLREDITVALIEKRSLMIQLPDEALPTRTESDDDLANRITYLLGRVINRCLLRDAPPLDQSEWNGLRDQFEDWRTSLPSSFEPVLTPQLLPNSGFPIAAAGLQYYHTATIILWLAEPSPSWVNTLQHIERINTLESKLEHHATIVCAFTLSSIIKNKSDLDSCTLTYGTDTADDYYYGYAYEATTTGSNCDTTAEKKTILAAVEKCANQLHAAGALCIPARCIHPTTTTTTATTTTTTTTTTTYNMTIRHIFIDDMAIHDLVINDLLESNIILRNKIANELANMGMTIEEPIINNPANSDIYVKKTVINKLIKMNRILTKLANIITSSKAQSRTTSSAATPSTSSTATSPSQVWSVIPPTETPPSEHEEDEKDPDWPFVGRKGPLPPSPPARQNASTPDEVTEEFLSQTLYPLFGLSRHPNPRGLWTLEQHEKAPIPINLVRNLAVFDKNDPQYLDHEISCKRIKAILNHSYVDELNYRKQNPAKRSSAVLSIPRCRGFEHEAETLGVRFPIEGEHDFVVNNAAEPGNGIGVVICVNPCPATILWQCISFMAHCHNSRKNENKRLTSVYGVATNGNEFYFLEIDDNDMISFHRTILRHDTGAKTNEVYSYFRRFFRDIMDRRITPIPGTQFKPSTSPSRLY</sequence>
<comment type="subcellular location">
    <subcellularLocation>
        <location evidence="1">Nucleus</location>
    </subcellularLocation>
</comment>
<dbReference type="GO" id="GO:0045944">
    <property type="term" value="P:positive regulation of transcription by RNA polymerase II"/>
    <property type="evidence" value="ECO:0007669"/>
    <property type="project" value="TreeGrafter"/>
</dbReference>
<dbReference type="InterPro" id="IPR021858">
    <property type="entry name" value="Fun_TF"/>
</dbReference>